<dbReference type="RefSeq" id="WP_346750171.1">
    <property type="nucleotide sequence ID" value="NZ_JAUJEA010000001.1"/>
</dbReference>
<evidence type="ECO:0000313" key="2">
    <source>
        <dbReference type="EMBL" id="MDN5200145.1"/>
    </source>
</evidence>
<dbReference type="NCBIfam" id="NF047436">
    <property type="entry name" value="LA_2272_repeat"/>
    <property type="match status" value="2"/>
</dbReference>
<dbReference type="Proteomes" id="UP001172082">
    <property type="component" value="Unassembled WGS sequence"/>
</dbReference>
<dbReference type="Pfam" id="PF16344">
    <property type="entry name" value="FecR_C"/>
    <property type="match status" value="1"/>
</dbReference>
<name>A0ABT8KKN5_9BACT</name>
<proteinExistence type="predicted"/>
<evidence type="ECO:0000313" key="3">
    <source>
        <dbReference type="Proteomes" id="UP001172082"/>
    </source>
</evidence>
<accession>A0ABT8KKN5</accession>
<dbReference type="InterPro" id="IPR058093">
    <property type="entry name" value="LA_2272-like"/>
</dbReference>
<keyword evidence="3" id="KW-1185">Reference proteome</keyword>
<gene>
    <name evidence="2" type="ORF">QQ008_02200</name>
</gene>
<protein>
    <submittedName>
        <fullName evidence="2">DUF4974 domain-containing protein</fullName>
    </submittedName>
</protein>
<sequence length="596" mass="67236">MGVRKTKINRRFLFFIGFVLFVSFDGVAQSSLFEEKVSFKYASTSLENILEDLTKKYNIDFSYSLDQLPLHQNISIEIDNQTLSIALQELFSIAKVEYHIIGAQMILKKTRSVAKQRKSLNSQKTPNSVQNTIYREEIYLSKIRPRGSYQLTNDLYLRQLKKKDLRRIDVEKVDHRSKRRKLQVSLVPGIGTNGMGSRKYINTISLNIFSGYSRGSGFLEIGGLSNFSTDDVHGIQLAGFSNVVGGDDLYDLTNKEIKEISRRGYHHNMRGFQASGLVNIVRGNAWGWQASAGSNVLFNSMKGFQTAGVTNVAYEYASGVQISGIWNIVGKSTTGVQLAGISNFSADEVTGVQITAFLNITKKRLNGGQIGAFNFAGNIEGKHSRLSSPNTGMQLGFFNYTKRNMDGLQIGLVNWVSNMNGVQFGLINWSNGEQRFPIGLLNISSDTRGYFRTYTSELFLFNTELGTGSEHVVNSISYSRNFSTQEDEPIWGLGYAFGREKYGRGIFINYDLQLMHINYESGFTESLSLLVRPRLFFGVNPFIRTSIKNFYVFTGVAWNTYFSKKDLRIPLEKLQLSNQNDPNMWMGFMFGAQLKI</sequence>
<dbReference type="EMBL" id="JAUJEA010000001">
    <property type="protein sequence ID" value="MDN5200145.1"/>
    <property type="molecule type" value="Genomic_DNA"/>
</dbReference>
<dbReference type="Gene3D" id="3.55.50.30">
    <property type="match status" value="1"/>
</dbReference>
<evidence type="ECO:0000259" key="1">
    <source>
        <dbReference type="Pfam" id="PF16344"/>
    </source>
</evidence>
<organism evidence="2 3">
    <name type="scientific">Splendidivirga corallicola</name>
    <dbReference type="NCBI Taxonomy" id="3051826"/>
    <lineage>
        <taxon>Bacteria</taxon>
        <taxon>Pseudomonadati</taxon>
        <taxon>Bacteroidota</taxon>
        <taxon>Cytophagia</taxon>
        <taxon>Cytophagales</taxon>
        <taxon>Splendidivirgaceae</taxon>
        <taxon>Splendidivirga</taxon>
    </lineage>
</organism>
<feature type="domain" description="Protein FecR C-terminal" evidence="1">
    <location>
        <begin position="40"/>
        <end position="106"/>
    </location>
</feature>
<dbReference type="InterPro" id="IPR032508">
    <property type="entry name" value="FecR_C"/>
</dbReference>
<reference evidence="2" key="1">
    <citation type="submission" date="2023-06" db="EMBL/GenBank/DDBJ databases">
        <title>Genomic of Parafulvivirga corallium.</title>
        <authorList>
            <person name="Wang G."/>
        </authorList>
    </citation>
    <scope>NUCLEOTIDE SEQUENCE</scope>
    <source>
        <strain evidence="2">BMA10</strain>
    </source>
</reference>
<comment type="caution">
    <text evidence="2">The sequence shown here is derived from an EMBL/GenBank/DDBJ whole genome shotgun (WGS) entry which is preliminary data.</text>
</comment>